<organism evidence="10 11">
    <name type="scientific">Candidatus Kaiserbacteria bacterium RIFCSPHIGHO2_01_FULL_53_29</name>
    <dbReference type="NCBI Taxonomy" id="1798480"/>
    <lineage>
        <taxon>Bacteria</taxon>
        <taxon>Candidatus Kaiseribacteriota</taxon>
    </lineage>
</organism>
<proteinExistence type="inferred from homology"/>
<protein>
    <recommendedName>
        <fullName evidence="9">Type II secretion system protein GspF domain-containing protein</fullName>
    </recommendedName>
</protein>
<evidence type="ECO:0000313" key="11">
    <source>
        <dbReference type="Proteomes" id="UP000176863"/>
    </source>
</evidence>
<feature type="transmembrane region" description="Helical" evidence="8">
    <location>
        <begin position="169"/>
        <end position="191"/>
    </location>
</feature>
<feature type="transmembrane region" description="Helical" evidence="8">
    <location>
        <begin position="211"/>
        <end position="238"/>
    </location>
</feature>
<evidence type="ECO:0000259" key="9">
    <source>
        <dbReference type="Pfam" id="PF00482"/>
    </source>
</evidence>
<dbReference type="InterPro" id="IPR018076">
    <property type="entry name" value="T2SS_GspF_dom"/>
</dbReference>
<evidence type="ECO:0000256" key="2">
    <source>
        <dbReference type="ARBA" id="ARBA00005745"/>
    </source>
</evidence>
<keyword evidence="6 8" id="KW-1133">Transmembrane helix</keyword>
<dbReference type="Proteomes" id="UP000176863">
    <property type="component" value="Unassembled WGS sequence"/>
</dbReference>
<dbReference type="InterPro" id="IPR042094">
    <property type="entry name" value="T2SS_GspF_sf"/>
</dbReference>
<comment type="subcellular location">
    <subcellularLocation>
        <location evidence="1">Cell inner membrane</location>
        <topology evidence="1">Multi-pass membrane protein</topology>
    </subcellularLocation>
</comment>
<feature type="domain" description="Type II secretion system protein GspF" evidence="9">
    <location>
        <begin position="70"/>
        <end position="192"/>
    </location>
</feature>
<accession>A0A1F6CWN9</accession>
<evidence type="ECO:0000256" key="8">
    <source>
        <dbReference type="SAM" id="Phobius"/>
    </source>
</evidence>
<evidence type="ECO:0000256" key="5">
    <source>
        <dbReference type="ARBA" id="ARBA00022692"/>
    </source>
</evidence>
<dbReference type="STRING" id="1798480.A2851_04190"/>
<dbReference type="PANTHER" id="PTHR30012:SF0">
    <property type="entry name" value="TYPE II SECRETION SYSTEM PROTEIN F-RELATED"/>
    <property type="match status" value="1"/>
</dbReference>
<evidence type="ECO:0000256" key="6">
    <source>
        <dbReference type="ARBA" id="ARBA00022989"/>
    </source>
</evidence>
<feature type="domain" description="Type II secretion system protein GspF" evidence="9">
    <location>
        <begin position="273"/>
        <end position="394"/>
    </location>
</feature>
<dbReference type="GO" id="GO:0005886">
    <property type="term" value="C:plasma membrane"/>
    <property type="evidence" value="ECO:0007669"/>
    <property type="project" value="UniProtKB-SubCell"/>
</dbReference>
<evidence type="ECO:0000313" key="10">
    <source>
        <dbReference type="EMBL" id="OGG53490.1"/>
    </source>
</evidence>
<name>A0A1F6CWN9_9BACT</name>
<dbReference type="InterPro" id="IPR003004">
    <property type="entry name" value="GspF/PilC"/>
</dbReference>
<keyword evidence="7 8" id="KW-0472">Membrane</keyword>
<comment type="caution">
    <text evidence="10">The sequence shown here is derived from an EMBL/GenBank/DDBJ whole genome shotgun (WGS) entry which is preliminary data.</text>
</comment>
<comment type="similarity">
    <text evidence="2">Belongs to the GSP F family.</text>
</comment>
<dbReference type="Pfam" id="PF00482">
    <property type="entry name" value="T2SSF"/>
    <property type="match status" value="2"/>
</dbReference>
<evidence type="ECO:0000256" key="4">
    <source>
        <dbReference type="ARBA" id="ARBA00022519"/>
    </source>
</evidence>
<dbReference type="AlphaFoldDB" id="A0A1F6CWN9"/>
<evidence type="ECO:0000256" key="3">
    <source>
        <dbReference type="ARBA" id="ARBA00022475"/>
    </source>
</evidence>
<reference evidence="10 11" key="1">
    <citation type="journal article" date="2016" name="Nat. Commun.">
        <title>Thousands of microbial genomes shed light on interconnected biogeochemical processes in an aquifer system.</title>
        <authorList>
            <person name="Anantharaman K."/>
            <person name="Brown C.T."/>
            <person name="Hug L.A."/>
            <person name="Sharon I."/>
            <person name="Castelle C.J."/>
            <person name="Probst A.J."/>
            <person name="Thomas B.C."/>
            <person name="Singh A."/>
            <person name="Wilkins M.J."/>
            <person name="Karaoz U."/>
            <person name="Brodie E.L."/>
            <person name="Williams K.H."/>
            <person name="Hubbard S.S."/>
            <person name="Banfield J.F."/>
        </authorList>
    </citation>
    <scope>NUCLEOTIDE SEQUENCE [LARGE SCALE GENOMIC DNA]</scope>
</reference>
<dbReference type="EMBL" id="MFKT01000011">
    <property type="protein sequence ID" value="OGG53490.1"/>
    <property type="molecule type" value="Genomic_DNA"/>
</dbReference>
<dbReference type="Gene3D" id="1.20.81.30">
    <property type="entry name" value="Type II secretion system (T2SS), domain F"/>
    <property type="match status" value="2"/>
</dbReference>
<dbReference type="PANTHER" id="PTHR30012">
    <property type="entry name" value="GENERAL SECRETION PATHWAY PROTEIN"/>
    <property type="match status" value="1"/>
</dbReference>
<keyword evidence="3" id="KW-1003">Cell membrane</keyword>
<keyword evidence="4" id="KW-0997">Cell inner membrane</keyword>
<evidence type="ECO:0000256" key="7">
    <source>
        <dbReference type="ARBA" id="ARBA00023136"/>
    </source>
</evidence>
<feature type="transmembrane region" description="Helical" evidence="8">
    <location>
        <begin position="375"/>
        <end position="396"/>
    </location>
</feature>
<evidence type="ECO:0000256" key="1">
    <source>
        <dbReference type="ARBA" id="ARBA00004429"/>
    </source>
</evidence>
<keyword evidence="5 8" id="KW-0812">Transmembrane</keyword>
<dbReference type="FunFam" id="1.20.81.30:FF:000001">
    <property type="entry name" value="Type II secretion system protein F"/>
    <property type="match status" value="1"/>
</dbReference>
<gene>
    <name evidence="10" type="ORF">A2851_04190</name>
</gene>
<dbReference type="PRINTS" id="PR00812">
    <property type="entry name" value="BCTERIALGSPF"/>
</dbReference>
<sequence length="402" mass="43766">MSLFKYTALDVQGNERTGTIDAVNMDVAIAALQRRGLVISGIDPSKSSSVLGKRFSFFDRVTNADVVMLSRQITTLFEAQVSALRAFRLLAAEARTPALGEKLTAVGNDLQSGSSISAALARHPEAFSAFYVNMVRAGEESGKLDETFAFLADYLDRNYELTQKARNALVYPAFIMLTFIVVMVLMMTLVIPHLADMLSEVGQGVPLYTKIVIGISQFFTRYILLIGILFSVGAVFLYRFSRTARGREVLSRARLETPAIGNIYQKIFLSRIADNLSTMLGSGIQVLRGLEITGSVVGDAVYEKVLADAANDVKGGMPLSEALRKHGEIPGIVVAMVKIGEETGNMGKILETMARFYRREVNNAVDTMVSLIEPLMIVVLALGVAILLASVLLPIYNIASSF</sequence>